<dbReference type="PANTHER" id="PTHR43046">
    <property type="entry name" value="GDP-MANNOSE MANNOSYL HYDROLASE"/>
    <property type="match status" value="1"/>
</dbReference>
<evidence type="ECO:0000256" key="2">
    <source>
        <dbReference type="ARBA" id="ARBA00022801"/>
    </source>
</evidence>
<sequence length="162" mass="17689">MATPEFIRAIRASAGHQLLWLPGVTAIVFDDDGRVLLGRRSDTGDWSVIGGIPDPGEQPAVCAVREVYEETAVRCVAERVVLVQALEEHTYPNGDIVQFMDITIRCRATGGEARVNDDESLEVGWFGVDELPPGLPDFAVARIKQAQADDGPTWFENPAQTL</sequence>
<organism evidence="4 5">
    <name type="scientific">Streptomyces niveiscabiei</name>
    <dbReference type="NCBI Taxonomy" id="164115"/>
    <lineage>
        <taxon>Bacteria</taxon>
        <taxon>Bacillati</taxon>
        <taxon>Actinomycetota</taxon>
        <taxon>Actinomycetes</taxon>
        <taxon>Kitasatosporales</taxon>
        <taxon>Streptomycetaceae</taxon>
        <taxon>Streptomyces</taxon>
    </lineage>
</organism>
<keyword evidence="2 4" id="KW-0378">Hydrolase</keyword>
<dbReference type="Proteomes" id="UP001631957">
    <property type="component" value="Unassembled WGS sequence"/>
</dbReference>
<proteinExistence type="predicted"/>
<name>A0ABW9HVQ4_9ACTN</name>
<dbReference type="SUPFAM" id="SSF55811">
    <property type="entry name" value="Nudix"/>
    <property type="match status" value="1"/>
</dbReference>
<feature type="domain" description="Nudix hydrolase" evidence="3">
    <location>
        <begin position="19"/>
        <end position="149"/>
    </location>
</feature>
<dbReference type="RefSeq" id="WP_055721418.1">
    <property type="nucleotide sequence ID" value="NZ_JBJVNI010000009.1"/>
</dbReference>
<dbReference type="GO" id="GO:0016787">
    <property type="term" value="F:hydrolase activity"/>
    <property type="evidence" value="ECO:0007669"/>
    <property type="project" value="UniProtKB-KW"/>
</dbReference>
<dbReference type="Pfam" id="PF00293">
    <property type="entry name" value="NUDIX"/>
    <property type="match status" value="1"/>
</dbReference>
<dbReference type="InterPro" id="IPR015797">
    <property type="entry name" value="NUDIX_hydrolase-like_dom_sf"/>
</dbReference>
<comment type="cofactor">
    <cofactor evidence="1">
        <name>Mg(2+)</name>
        <dbReference type="ChEBI" id="CHEBI:18420"/>
    </cofactor>
</comment>
<protein>
    <submittedName>
        <fullName evidence="4">NUDIX hydrolase</fullName>
    </submittedName>
</protein>
<dbReference type="CDD" id="cd18879">
    <property type="entry name" value="NUDIX_Hydrolase"/>
    <property type="match status" value="1"/>
</dbReference>
<evidence type="ECO:0000259" key="3">
    <source>
        <dbReference type="PROSITE" id="PS51462"/>
    </source>
</evidence>
<dbReference type="PROSITE" id="PS51462">
    <property type="entry name" value="NUDIX"/>
    <property type="match status" value="1"/>
</dbReference>
<comment type="caution">
    <text evidence="4">The sequence shown here is derived from an EMBL/GenBank/DDBJ whole genome shotgun (WGS) entry which is preliminary data.</text>
</comment>
<dbReference type="InterPro" id="IPR000086">
    <property type="entry name" value="NUDIX_hydrolase_dom"/>
</dbReference>
<dbReference type="EMBL" id="JBJVNI010000009">
    <property type="protein sequence ID" value="MFM9610752.1"/>
    <property type="molecule type" value="Genomic_DNA"/>
</dbReference>
<evidence type="ECO:0000256" key="1">
    <source>
        <dbReference type="ARBA" id="ARBA00001946"/>
    </source>
</evidence>
<gene>
    <name evidence="4" type="ORF">ACKI18_18810</name>
</gene>
<evidence type="ECO:0000313" key="5">
    <source>
        <dbReference type="Proteomes" id="UP001631957"/>
    </source>
</evidence>
<accession>A0ABW9HVQ4</accession>
<dbReference type="Gene3D" id="3.90.79.10">
    <property type="entry name" value="Nucleoside Triphosphate Pyrophosphohydrolase"/>
    <property type="match status" value="1"/>
</dbReference>
<reference evidence="4 5" key="1">
    <citation type="submission" date="2024-12" db="EMBL/GenBank/DDBJ databases">
        <title>Forecasting of Potato common scab and diversities of Pathogenic streptomyces spp. in china.</title>
        <authorList>
            <person name="Handique U."/>
            <person name="Wu J."/>
        </authorList>
    </citation>
    <scope>NUCLEOTIDE SEQUENCE [LARGE SCALE GENOMIC DNA]</scope>
    <source>
        <strain evidence="4 5">ZRIMU1530</strain>
    </source>
</reference>
<evidence type="ECO:0000313" key="4">
    <source>
        <dbReference type="EMBL" id="MFM9610752.1"/>
    </source>
</evidence>
<dbReference type="PANTHER" id="PTHR43046:SF16">
    <property type="entry name" value="ADP-RIBOSE PYROPHOSPHATASE YJHB-RELATED"/>
    <property type="match status" value="1"/>
</dbReference>
<keyword evidence="5" id="KW-1185">Reference proteome</keyword>